<name>A0A9D3Z8K6_DREPO</name>
<comment type="caution">
    <text evidence="1">The sequence shown here is derived from an EMBL/GenBank/DDBJ whole genome shotgun (WGS) entry which is preliminary data.</text>
</comment>
<sequence length="87" mass="9720">MYRCFDPVVASGVEEGYDIGEDLGISRTLVCTGSLPCNEMGDEQYLQHARLLNVEQKNILYYILQKVKTRSLPFYIFFSGSAGCGSL</sequence>
<dbReference type="AlphaFoldDB" id="A0A9D3Z8K6"/>
<proteinExistence type="predicted"/>
<organism evidence="1 2">
    <name type="scientific">Dreissena polymorpha</name>
    <name type="common">Zebra mussel</name>
    <name type="synonym">Mytilus polymorpha</name>
    <dbReference type="NCBI Taxonomy" id="45954"/>
    <lineage>
        <taxon>Eukaryota</taxon>
        <taxon>Metazoa</taxon>
        <taxon>Spiralia</taxon>
        <taxon>Lophotrochozoa</taxon>
        <taxon>Mollusca</taxon>
        <taxon>Bivalvia</taxon>
        <taxon>Autobranchia</taxon>
        <taxon>Heteroconchia</taxon>
        <taxon>Euheterodonta</taxon>
        <taxon>Imparidentia</taxon>
        <taxon>Neoheterodontei</taxon>
        <taxon>Myida</taxon>
        <taxon>Dreissenoidea</taxon>
        <taxon>Dreissenidae</taxon>
        <taxon>Dreissena</taxon>
    </lineage>
</organism>
<dbReference type="Proteomes" id="UP000828390">
    <property type="component" value="Unassembled WGS sequence"/>
</dbReference>
<reference evidence="1" key="2">
    <citation type="submission" date="2020-11" db="EMBL/GenBank/DDBJ databases">
        <authorList>
            <person name="McCartney M.A."/>
            <person name="Auch B."/>
            <person name="Kono T."/>
            <person name="Mallez S."/>
            <person name="Becker A."/>
            <person name="Gohl D.M."/>
            <person name="Silverstein K.A.T."/>
            <person name="Koren S."/>
            <person name="Bechman K.B."/>
            <person name="Herman A."/>
            <person name="Abrahante J.E."/>
            <person name="Garbe J."/>
        </authorList>
    </citation>
    <scope>NUCLEOTIDE SEQUENCE</scope>
    <source>
        <strain evidence="1">Duluth1</strain>
        <tissue evidence="1">Whole animal</tissue>
    </source>
</reference>
<dbReference type="EMBL" id="JAIWYP010000014">
    <property type="protein sequence ID" value="KAH3712615.1"/>
    <property type="molecule type" value="Genomic_DNA"/>
</dbReference>
<keyword evidence="2" id="KW-1185">Reference proteome</keyword>
<accession>A0A9D3Z8K6</accession>
<evidence type="ECO:0000313" key="2">
    <source>
        <dbReference type="Proteomes" id="UP000828390"/>
    </source>
</evidence>
<gene>
    <name evidence="1" type="ORF">DPMN_072367</name>
</gene>
<evidence type="ECO:0000313" key="1">
    <source>
        <dbReference type="EMBL" id="KAH3712615.1"/>
    </source>
</evidence>
<reference evidence="1" key="1">
    <citation type="journal article" date="2019" name="bioRxiv">
        <title>The Genome of the Zebra Mussel, Dreissena polymorpha: A Resource for Invasive Species Research.</title>
        <authorList>
            <person name="McCartney M.A."/>
            <person name="Auch B."/>
            <person name="Kono T."/>
            <person name="Mallez S."/>
            <person name="Zhang Y."/>
            <person name="Obille A."/>
            <person name="Becker A."/>
            <person name="Abrahante J.E."/>
            <person name="Garbe J."/>
            <person name="Badalamenti J.P."/>
            <person name="Herman A."/>
            <person name="Mangelson H."/>
            <person name="Liachko I."/>
            <person name="Sullivan S."/>
            <person name="Sone E.D."/>
            <person name="Koren S."/>
            <person name="Silverstein K.A.T."/>
            <person name="Beckman K.B."/>
            <person name="Gohl D.M."/>
        </authorList>
    </citation>
    <scope>NUCLEOTIDE SEQUENCE</scope>
    <source>
        <strain evidence="1">Duluth1</strain>
        <tissue evidence="1">Whole animal</tissue>
    </source>
</reference>
<protein>
    <submittedName>
        <fullName evidence="1">Uncharacterized protein</fullName>
    </submittedName>
</protein>